<dbReference type="CDD" id="cd09859">
    <property type="entry name" value="PIN_53EXO"/>
    <property type="match status" value="1"/>
</dbReference>
<dbReference type="FunFam" id="1.10.150.20:FF:000003">
    <property type="entry name" value="DNA polymerase I"/>
    <property type="match status" value="1"/>
</dbReference>
<dbReference type="InterPro" id="IPR020045">
    <property type="entry name" value="DNA_polI_H3TH"/>
</dbReference>
<dbReference type="Proteomes" id="UP000034498">
    <property type="component" value="Unassembled WGS sequence"/>
</dbReference>
<dbReference type="SMART" id="SM00475">
    <property type="entry name" value="53EXOc"/>
    <property type="match status" value="1"/>
</dbReference>
<dbReference type="CDD" id="cd09898">
    <property type="entry name" value="H3TH_53EXO"/>
    <property type="match status" value="1"/>
</dbReference>
<dbReference type="GO" id="GO:0008409">
    <property type="term" value="F:5'-3' exonuclease activity"/>
    <property type="evidence" value="ECO:0007669"/>
    <property type="project" value="InterPro"/>
</dbReference>
<protein>
    <submittedName>
        <fullName evidence="5">Polymerase protein</fullName>
    </submittedName>
</protein>
<dbReference type="PATRIC" id="fig|1618336.3.peg.282"/>
<dbReference type="Pfam" id="PF02739">
    <property type="entry name" value="5_3_exonuc_N"/>
    <property type="match status" value="1"/>
</dbReference>
<dbReference type="InterPro" id="IPR002421">
    <property type="entry name" value="5-3_exonuclease"/>
</dbReference>
<dbReference type="Gene3D" id="3.40.50.1010">
    <property type="entry name" value="5'-nuclease"/>
    <property type="match status" value="1"/>
</dbReference>
<gene>
    <name evidence="5" type="ORF">US94_C0013G0007</name>
</gene>
<evidence type="ECO:0000313" key="6">
    <source>
        <dbReference type="Proteomes" id="UP000034498"/>
    </source>
</evidence>
<reference evidence="5 6" key="1">
    <citation type="journal article" date="2015" name="Nature">
        <title>rRNA introns, odd ribosomes, and small enigmatic genomes across a large radiation of phyla.</title>
        <authorList>
            <person name="Brown C.T."/>
            <person name="Hug L.A."/>
            <person name="Thomas B.C."/>
            <person name="Sharon I."/>
            <person name="Castelle C.J."/>
            <person name="Singh A."/>
            <person name="Wilkins M.J."/>
            <person name="Williams K.H."/>
            <person name="Banfield J.F."/>
        </authorList>
    </citation>
    <scope>NUCLEOTIDE SEQUENCE [LARGE SCALE GENOMIC DNA]</scope>
</reference>
<evidence type="ECO:0000313" key="5">
    <source>
        <dbReference type="EMBL" id="KKQ74137.1"/>
    </source>
</evidence>
<dbReference type="InterPro" id="IPR036279">
    <property type="entry name" value="5-3_exonuclease_C_sf"/>
</dbReference>
<sequence>MIKNRFVLIDAFALIHRAYHALPPFTASDGTQVGAVYGFASALLSAIKTLEPEYLAVGFDTPKPTKRHKEYLEYKAHRVKAPEELSLQIPYVVEMLQVMNIPMKAAEGYEGEDIIASIILNAKRSTLNANLEFIIVTGDLDCLQLVDKQTKVYSMARGVTQAAMYDIDKVKERYGLTPSQFVDFKALKGDPSDNIPGVPGIGEKGAANLIKEFDSLEELYQAINPKSEARNPKQIPNKKNNKKIQNKLNISEKLVKILLENKEQAEMSYKLSKIVTDAPVEFDLERAKIHDFDKERVIELFHKLRFKSLIPRLPESSRTNNNPPKLF</sequence>
<dbReference type="SUPFAM" id="SSF47807">
    <property type="entry name" value="5' to 3' exonuclease, C-terminal subdomain"/>
    <property type="match status" value="1"/>
</dbReference>
<dbReference type="STRING" id="1618336.US94_C0013G0007"/>
<dbReference type="SUPFAM" id="SSF88723">
    <property type="entry name" value="PIN domain-like"/>
    <property type="match status" value="1"/>
</dbReference>
<dbReference type="PANTHER" id="PTHR42646:SF2">
    <property type="entry name" value="5'-3' EXONUCLEASE FAMILY PROTEIN"/>
    <property type="match status" value="1"/>
</dbReference>
<dbReference type="InterPro" id="IPR029060">
    <property type="entry name" value="PIN-like_dom_sf"/>
</dbReference>
<dbReference type="GO" id="GO:0003677">
    <property type="term" value="F:DNA binding"/>
    <property type="evidence" value="ECO:0007669"/>
    <property type="project" value="UniProtKB-KW"/>
</dbReference>
<evidence type="ECO:0000256" key="1">
    <source>
        <dbReference type="ARBA" id="ARBA00022722"/>
    </source>
</evidence>
<dbReference type="PANTHER" id="PTHR42646">
    <property type="entry name" value="FLAP ENDONUCLEASE XNI"/>
    <property type="match status" value="1"/>
</dbReference>
<dbReference type="InterPro" id="IPR008918">
    <property type="entry name" value="HhH2"/>
</dbReference>
<evidence type="ECO:0000256" key="3">
    <source>
        <dbReference type="ARBA" id="ARBA00023125"/>
    </source>
</evidence>
<keyword evidence="2" id="KW-0378">Hydrolase</keyword>
<dbReference type="GO" id="GO:0017108">
    <property type="term" value="F:5'-flap endonuclease activity"/>
    <property type="evidence" value="ECO:0007669"/>
    <property type="project" value="InterPro"/>
</dbReference>
<keyword evidence="3" id="KW-0238">DNA-binding</keyword>
<dbReference type="InterPro" id="IPR020046">
    <property type="entry name" value="5-3_exonucl_a-hlix_arch_N"/>
</dbReference>
<evidence type="ECO:0000259" key="4">
    <source>
        <dbReference type="SMART" id="SM00475"/>
    </source>
</evidence>
<proteinExistence type="predicted"/>
<keyword evidence="1" id="KW-0540">Nuclease</keyword>
<dbReference type="Pfam" id="PF01367">
    <property type="entry name" value="5_3_exonuc"/>
    <property type="match status" value="1"/>
</dbReference>
<dbReference type="InterPro" id="IPR038969">
    <property type="entry name" value="FEN"/>
</dbReference>
<dbReference type="GO" id="GO:0033567">
    <property type="term" value="P:DNA replication, Okazaki fragment processing"/>
    <property type="evidence" value="ECO:0007669"/>
    <property type="project" value="InterPro"/>
</dbReference>
<comment type="caution">
    <text evidence="5">The sequence shown here is derived from an EMBL/GenBank/DDBJ whole genome shotgun (WGS) entry which is preliminary data.</text>
</comment>
<accession>A0A0G0K5S7</accession>
<name>A0A0G0K5S7_9BACT</name>
<dbReference type="Gene3D" id="1.10.150.20">
    <property type="entry name" value="5' to 3' exonuclease, C-terminal subdomain"/>
    <property type="match status" value="1"/>
</dbReference>
<dbReference type="EMBL" id="LBUX01000013">
    <property type="protein sequence ID" value="KKQ74137.1"/>
    <property type="molecule type" value="Genomic_DNA"/>
</dbReference>
<dbReference type="SMART" id="SM00279">
    <property type="entry name" value="HhH2"/>
    <property type="match status" value="1"/>
</dbReference>
<evidence type="ECO:0000256" key="2">
    <source>
        <dbReference type="ARBA" id="ARBA00022801"/>
    </source>
</evidence>
<feature type="domain" description="5'-3' exonuclease" evidence="4">
    <location>
        <begin position="4"/>
        <end position="290"/>
    </location>
</feature>
<dbReference type="AlphaFoldDB" id="A0A0G0K5S7"/>
<organism evidence="5 6">
    <name type="scientific">Berkelbacteria bacterium GW2011_GWB1_38_5</name>
    <dbReference type="NCBI Taxonomy" id="1618336"/>
    <lineage>
        <taxon>Bacteria</taxon>
        <taxon>Candidatus Berkelbacteria</taxon>
    </lineage>
</organism>